<evidence type="ECO:0000256" key="4">
    <source>
        <dbReference type="ARBA" id="ARBA00023274"/>
    </source>
</evidence>
<dbReference type="InterPro" id="IPR003256">
    <property type="entry name" value="Ribosomal_uL24"/>
</dbReference>
<dbReference type="Pfam" id="PF00467">
    <property type="entry name" value="KOW"/>
    <property type="match status" value="1"/>
</dbReference>
<keyword evidence="3 6" id="KW-0689">Ribosomal protein</keyword>
<keyword evidence="6" id="KW-0694">RNA-binding</keyword>
<evidence type="ECO:0000256" key="8">
    <source>
        <dbReference type="SAM" id="MobiDB-lite"/>
    </source>
</evidence>
<geneLocation type="chloroplast" evidence="10"/>
<sequence length="79" mass="9078">MKKYKIRVNKGDDVTIISGKYKGQTGKVIEIIENKNKVKIENINIQTKHTKPKQSEDKGSITQVEGPIHYSNIKVNRKR</sequence>
<dbReference type="HAMAP" id="MF_01326_B">
    <property type="entry name" value="Ribosomal_uL24_B"/>
    <property type="match status" value="1"/>
</dbReference>
<dbReference type="InterPro" id="IPR008991">
    <property type="entry name" value="Translation_prot_SH3-like_sf"/>
</dbReference>
<keyword evidence="4 6" id="KW-0687">Ribonucleoprotein</keyword>
<dbReference type="InterPro" id="IPR005825">
    <property type="entry name" value="Ribosomal_uL24_CS"/>
</dbReference>
<dbReference type="GO" id="GO:0006412">
    <property type="term" value="P:translation"/>
    <property type="evidence" value="ECO:0007669"/>
    <property type="project" value="UniProtKB-UniRule"/>
</dbReference>
<dbReference type="PANTHER" id="PTHR12903">
    <property type="entry name" value="MITOCHONDRIAL RIBOSOMAL PROTEIN L24"/>
    <property type="match status" value="1"/>
</dbReference>
<dbReference type="InterPro" id="IPR041988">
    <property type="entry name" value="Ribosomal_uL24_KOW"/>
</dbReference>
<dbReference type="Pfam" id="PF17136">
    <property type="entry name" value="ribosomal_L24"/>
    <property type="match status" value="1"/>
</dbReference>
<evidence type="ECO:0000256" key="1">
    <source>
        <dbReference type="ARBA" id="ARBA00004072"/>
    </source>
</evidence>
<comment type="subunit">
    <text evidence="6">Part of the 50S ribosomal subunit.</text>
</comment>
<evidence type="ECO:0000256" key="6">
    <source>
        <dbReference type="HAMAP-Rule" id="MF_01326"/>
    </source>
</evidence>
<evidence type="ECO:0000256" key="5">
    <source>
        <dbReference type="ARBA" id="ARBA00035282"/>
    </source>
</evidence>
<dbReference type="SUPFAM" id="SSF50104">
    <property type="entry name" value="Translation proteins SH3-like domain"/>
    <property type="match status" value="1"/>
</dbReference>
<dbReference type="EMBL" id="MF101451">
    <property type="protein sequence ID" value="ARW68349.1"/>
    <property type="molecule type" value="Genomic_DNA"/>
</dbReference>
<dbReference type="Gene3D" id="2.30.30.30">
    <property type="match status" value="1"/>
</dbReference>
<dbReference type="InterPro" id="IPR005824">
    <property type="entry name" value="KOW"/>
</dbReference>
<proteinExistence type="inferred from homology"/>
<comment type="subcellular location">
    <subcellularLocation>
        <location evidence="6">Plastid</location>
        <location evidence="6">Chloroplast</location>
    </subcellularLocation>
</comment>
<gene>
    <name evidence="6 10" type="primary">rpl24</name>
</gene>
<dbReference type="CDD" id="cd06089">
    <property type="entry name" value="KOW_RPL26"/>
    <property type="match status" value="1"/>
</dbReference>
<keyword evidence="6" id="KW-0699">rRNA-binding</keyword>
<dbReference type="GO" id="GO:1990904">
    <property type="term" value="C:ribonucleoprotein complex"/>
    <property type="evidence" value="ECO:0007669"/>
    <property type="project" value="UniProtKB-KW"/>
</dbReference>
<dbReference type="PROSITE" id="PS01108">
    <property type="entry name" value="RIBOSOMAL_L24"/>
    <property type="match status" value="1"/>
</dbReference>
<dbReference type="SMART" id="SM00739">
    <property type="entry name" value="KOW"/>
    <property type="match status" value="1"/>
</dbReference>
<evidence type="ECO:0000256" key="3">
    <source>
        <dbReference type="ARBA" id="ARBA00022980"/>
    </source>
</evidence>
<dbReference type="GO" id="GO:0009507">
    <property type="term" value="C:chloroplast"/>
    <property type="evidence" value="ECO:0007669"/>
    <property type="project" value="UniProtKB-SubCell"/>
</dbReference>
<evidence type="ECO:0000313" key="10">
    <source>
        <dbReference type="EMBL" id="ARW68349.1"/>
    </source>
</evidence>
<name>A0A1Z1MR57_9FLOR</name>
<feature type="domain" description="KOW" evidence="9">
    <location>
        <begin position="7"/>
        <end position="34"/>
    </location>
</feature>
<dbReference type="AlphaFoldDB" id="A0A1Z1MR57"/>
<dbReference type="GO" id="GO:0005840">
    <property type="term" value="C:ribosome"/>
    <property type="evidence" value="ECO:0007669"/>
    <property type="project" value="UniProtKB-KW"/>
</dbReference>
<dbReference type="InterPro" id="IPR057264">
    <property type="entry name" value="Ribosomal_uL24_C"/>
</dbReference>
<dbReference type="InterPro" id="IPR014722">
    <property type="entry name" value="Rib_uL2_dom2"/>
</dbReference>
<accession>A0A1Z1MR57</accession>
<keyword evidence="10" id="KW-0150">Chloroplast</keyword>
<dbReference type="GO" id="GO:0003735">
    <property type="term" value="F:structural constituent of ribosome"/>
    <property type="evidence" value="ECO:0007669"/>
    <property type="project" value="InterPro"/>
</dbReference>
<feature type="region of interest" description="Disordered" evidence="8">
    <location>
        <begin position="48"/>
        <end position="79"/>
    </location>
</feature>
<keyword evidence="10" id="KW-0934">Plastid</keyword>
<dbReference type="GO" id="GO:0019843">
    <property type="term" value="F:rRNA binding"/>
    <property type="evidence" value="ECO:0007669"/>
    <property type="project" value="UniProtKB-UniRule"/>
</dbReference>
<evidence type="ECO:0000259" key="9">
    <source>
        <dbReference type="SMART" id="SM00739"/>
    </source>
</evidence>
<dbReference type="NCBIfam" id="TIGR01079">
    <property type="entry name" value="rplX_bact"/>
    <property type="match status" value="1"/>
</dbReference>
<comment type="similarity">
    <text evidence="2 6 7">Belongs to the universal ribosomal protein uL24 family.</text>
</comment>
<comment type="function">
    <text evidence="1 6">One of two assembly initiator proteins, it binds directly to the 5'-end of the 23S rRNA, where it nucleates assembly of the 50S subunit.</text>
</comment>
<evidence type="ECO:0000256" key="2">
    <source>
        <dbReference type="ARBA" id="ARBA00010618"/>
    </source>
</evidence>
<organism evidence="10">
    <name type="scientific">Chondria sp.</name>
    <name type="common">in: red algae</name>
    <dbReference type="NCBI Taxonomy" id="1982705"/>
    <lineage>
        <taxon>Eukaryota</taxon>
        <taxon>Rhodophyta</taxon>
        <taxon>Florideophyceae</taxon>
        <taxon>Rhodymeniophycidae</taxon>
        <taxon>Ceramiales</taxon>
        <taxon>Rhodomelaceae</taxon>
        <taxon>Chondrieae</taxon>
        <taxon>Chondria</taxon>
    </lineage>
</organism>
<evidence type="ECO:0000256" key="7">
    <source>
        <dbReference type="RuleBase" id="RU003477"/>
    </source>
</evidence>
<protein>
    <recommendedName>
        <fullName evidence="5 6">Large ribosomal subunit protein uL24c</fullName>
    </recommendedName>
</protein>
<reference evidence="10" key="1">
    <citation type="journal article" date="2017" name="J. Phycol.">
        <title>Analysis of chloroplast genomes and a supermatrix inform reclassification of the Rhodomelaceae (Rhodophyta).</title>
        <authorList>
            <person name="Diaz-Tapia P."/>
            <person name="Maggs C.A."/>
            <person name="West J.A."/>
            <person name="Verbruggen H."/>
        </authorList>
    </citation>
    <scope>NUCLEOTIDE SEQUENCE</scope>
    <source>
        <strain evidence="10">PD1582</strain>
    </source>
</reference>